<evidence type="ECO:0000313" key="2">
    <source>
        <dbReference type="EMBL" id="KAL0358323.1"/>
    </source>
</evidence>
<feature type="compositionally biased region" description="Polar residues" evidence="1">
    <location>
        <begin position="36"/>
        <end position="52"/>
    </location>
</feature>
<accession>A0AAW2PTH1</accession>
<feature type="compositionally biased region" description="Basic residues" evidence="1">
    <location>
        <begin position="1"/>
        <end position="18"/>
    </location>
</feature>
<dbReference type="EMBL" id="JACGWK010000004">
    <property type="protein sequence ID" value="KAL0358323.1"/>
    <property type="molecule type" value="Genomic_DNA"/>
</dbReference>
<comment type="caution">
    <text evidence="2">The sequence shown here is derived from an EMBL/GenBank/DDBJ whole genome shotgun (WGS) entry which is preliminary data.</text>
</comment>
<proteinExistence type="predicted"/>
<reference evidence="2" key="2">
    <citation type="journal article" date="2024" name="Plant">
        <title>Genomic evolution and insights into agronomic trait innovations of Sesamum species.</title>
        <authorList>
            <person name="Miao H."/>
            <person name="Wang L."/>
            <person name="Qu L."/>
            <person name="Liu H."/>
            <person name="Sun Y."/>
            <person name="Le M."/>
            <person name="Wang Q."/>
            <person name="Wei S."/>
            <person name="Zheng Y."/>
            <person name="Lin W."/>
            <person name="Duan Y."/>
            <person name="Cao H."/>
            <person name="Xiong S."/>
            <person name="Wang X."/>
            <person name="Wei L."/>
            <person name="Li C."/>
            <person name="Ma Q."/>
            <person name="Ju M."/>
            <person name="Zhao R."/>
            <person name="Li G."/>
            <person name="Mu C."/>
            <person name="Tian Q."/>
            <person name="Mei H."/>
            <person name="Zhang T."/>
            <person name="Gao T."/>
            <person name="Zhang H."/>
        </authorList>
    </citation>
    <scope>NUCLEOTIDE SEQUENCE</scope>
    <source>
        <strain evidence="2">G01</strain>
    </source>
</reference>
<feature type="region of interest" description="Disordered" evidence="1">
    <location>
        <begin position="1"/>
        <end position="24"/>
    </location>
</feature>
<evidence type="ECO:0000256" key="1">
    <source>
        <dbReference type="SAM" id="MobiDB-lite"/>
    </source>
</evidence>
<sequence>MGGKTRKKMNKSNSRRPHSGNGALFVEGGLLSDWSAFSSPPSRGRKQNNGGSRDSRSGAEKGINPDSKSGSVSGRKSDSNKSRGNAICLSVSSDDVVTEIIGMDGLCNCYLFFPVIITNNELNENAPIDESEDCENDLVVSEPVVLVDSEKTPIVAYIDEEPGNESLNVEYMYDYTTSFMLDESSHRGLGSMMKGKQVQM</sequence>
<protein>
    <submittedName>
        <fullName evidence="2">Uncharacterized protein</fullName>
    </submittedName>
</protein>
<dbReference type="PANTHER" id="PTHR47423">
    <property type="entry name" value="G-PATCH DOMAIN CONTAINING PROTEIN"/>
    <property type="match status" value="1"/>
</dbReference>
<organism evidence="2">
    <name type="scientific">Sesamum angustifolium</name>
    <dbReference type="NCBI Taxonomy" id="2727405"/>
    <lineage>
        <taxon>Eukaryota</taxon>
        <taxon>Viridiplantae</taxon>
        <taxon>Streptophyta</taxon>
        <taxon>Embryophyta</taxon>
        <taxon>Tracheophyta</taxon>
        <taxon>Spermatophyta</taxon>
        <taxon>Magnoliopsida</taxon>
        <taxon>eudicotyledons</taxon>
        <taxon>Gunneridae</taxon>
        <taxon>Pentapetalae</taxon>
        <taxon>asterids</taxon>
        <taxon>lamiids</taxon>
        <taxon>Lamiales</taxon>
        <taxon>Pedaliaceae</taxon>
        <taxon>Sesamum</taxon>
    </lineage>
</organism>
<dbReference type="AlphaFoldDB" id="A0AAW2PTH1"/>
<name>A0AAW2PTH1_9LAMI</name>
<gene>
    <name evidence="2" type="ORF">Sangu_0681700</name>
</gene>
<dbReference type="PANTHER" id="PTHR47423:SF2">
    <property type="entry name" value="PROTEIN SQS1"/>
    <property type="match status" value="1"/>
</dbReference>
<feature type="region of interest" description="Disordered" evidence="1">
    <location>
        <begin position="36"/>
        <end position="84"/>
    </location>
</feature>
<reference evidence="2" key="1">
    <citation type="submission" date="2020-06" db="EMBL/GenBank/DDBJ databases">
        <authorList>
            <person name="Li T."/>
            <person name="Hu X."/>
            <person name="Zhang T."/>
            <person name="Song X."/>
            <person name="Zhang H."/>
            <person name="Dai N."/>
            <person name="Sheng W."/>
            <person name="Hou X."/>
            <person name="Wei L."/>
        </authorList>
    </citation>
    <scope>NUCLEOTIDE SEQUENCE</scope>
    <source>
        <strain evidence="2">G01</strain>
        <tissue evidence="2">Leaf</tissue>
    </source>
</reference>